<accession>A0A653II06</accession>
<dbReference type="RefSeq" id="WP_159172616.1">
    <property type="nucleotide sequence ID" value="NZ_LR732308.1"/>
</dbReference>
<dbReference type="Pfam" id="PF16107">
    <property type="entry name" value="DUF4825"/>
    <property type="match status" value="1"/>
</dbReference>
<evidence type="ECO:0000256" key="1">
    <source>
        <dbReference type="SAM" id="SignalP"/>
    </source>
</evidence>
<reference evidence="3 4" key="1">
    <citation type="submission" date="2019-10" db="EMBL/GenBank/DDBJ databases">
        <authorList>
            <person name="Karimi E."/>
        </authorList>
    </citation>
    <scope>NUCLEOTIDE SEQUENCE [LARGE SCALE GENOMIC DNA]</scope>
    <source>
        <strain evidence="3">Exiguobacterium sp. 9Y</strain>
    </source>
</reference>
<dbReference type="AlphaFoldDB" id="A0A653II06"/>
<feature type="domain" description="DUF4825" evidence="2">
    <location>
        <begin position="32"/>
        <end position="118"/>
    </location>
</feature>
<dbReference type="InterPro" id="IPR032250">
    <property type="entry name" value="DUF4825"/>
</dbReference>
<evidence type="ECO:0000313" key="3">
    <source>
        <dbReference type="EMBL" id="VWX38770.1"/>
    </source>
</evidence>
<keyword evidence="1" id="KW-0732">Signal</keyword>
<gene>
    <name evidence="3" type="ORF">EXIGUO9Y_80098</name>
</gene>
<feature type="chain" id="PRO_5038732009" description="DUF4825 domain-containing protein" evidence="1">
    <location>
        <begin position="25"/>
        <end position="162"/>
    </location>
</feature>
<name>A0A653II06_9BACL</name>
<proteinExistence type="predicted"/>
<dbReference type="EMBL" id="CABWKQ010000058">
    <property type="protein sequence ID" value="VWX38770.1"/>
    <property type="molecule type" value="Genomic_DNA"/>
</dbReference>
<sequence>MKRMLIPFMAVACLVLIWTGYSQHADSKTDVFRYKHSYVGDNSAVGNIVKQLAHHQELHQIELETKQTPYGIHLTYQEIDAEAVEQEIKETVLYNATYLFALVDNVDHITFTFPDNEYTVTRATLDGWYNTQLSTVEQEQDLKKLIQNHLKSDKSVNQFFVH</sequence>
<feature type="signal peptide" evidence="1">
    <location>
        <begin position="1"/>
        <end position="24"/>
    </location>
</feature>
<evidence type="ECO:0000259" key="2">
    <source>
        <dbReference type="Pfam" id="PF16107"/>
    </source>
</evidence>
<organism evidence="3 4">
    <name type="scientific">Exiguobacterium oxidotolerans</name>
    <dbReference type="NCBI Taxonomy" id="223958"/>
    <lineage>
        <taxon>Bacteria</taxon>
        <taxon>Bacillati</taxon>
        <taxon>Bacillota</taxon>
        <taxon>Bacilli</taxon>
        <taxon>Bacillales</taxon>
        <taxon>Bacillales Family XII. Incertae Sedis</taxon>
        <taxon>Exiguobacterium</taxon>
    </lineage>
</organism>
<protein>
    <recommendedName>
        <fullName evidence="2">DUF4825 domain-containing protein</fullName>
    </recommendedName>
</protein>
<keyword evidence="4" id="KW-1185">Reference proteome</keyword>
<dbReference type="Proteomes" id="UP000439752">
    <property type="component" value="Unassembled WGS sequence"/>
</dbReference>
<evidence type="ECO:0000313" key="4">
    <source>
        <dbReference type="Proteomes" id="UP000439752"/>
    </source>
</evidence>